<dbReference type="EMBL" id="BSXW01000055">
    <property type="protein sequence ID" value="GMF10808.1"/>
    <property type="molecule type" value="Genomic_DNA"/>
</dbReference>
<dbReference type="PANTHER" id="PTHR31239">
    <property type="entry name" value="NICOLIN 1"/>
    <property type="match status" value="1"/>
</dbReference>
<sequence>MEPRAERIGATFAAAKCRGSETVRTGPTGRSGCTLLRTRWSTQTRSRPRVNAAKTASHLSARPGRILTLQSRHLPLCGLYAAPPRQNVVPEPLIYSSTTQSSATSEWYHYRGTYLPIQVSQLPAHPAAAPSTSPSKAVNPTASATGSLGFKLSLLTPRKPPLHCCLVFRNFYVAWLRIVQVNVDGSSTELATAYPLMQHLHCEDDGQNWQLVKLDQLPVSWNPHVFDSLCVYLSQPSPLWETWELRDVKFRVLPQENENAVDTIASTRLRSVSPPRLEKAASLRRNGSAAEDRLTQLLERRTSRSTLTLGGVGAESSANPVEEHATRCLDLVLRLRELLQR</sequence>
<proteinExistence type="predicted"/>
<protein>
    <submittedName>
        <fullName evidence="1">Unnamed protein product</fullName>
    </submittedName>
</protein>
<gene>
    <name evidence="1" type="ORF">Plil01_000157600</name>
</gene>
<dbReference type="OrthoDB" id="73161at2759"/>
<dbReference type="AlphaFoldDB" id="A0A9W6TB97"/>
<evidence type="ECO:0000313" key="1">
    <source>
        <dbReference type="EMBL" id="GMF10808.1"/>
    </source>
</evidence>
<dbReference type="InterPro" id="IPR040235">
    <property type="entry name" value="Nicolin-1"/>
</dbReference>
<dbReference type="PANTHER" id="PTHR31239:SF2">
    <property type="entry name" value="NICOLIN-1"/>
    <property type="match status" value="1"/>
</dbReference>
<organism evidence="1 2">
    <name type="scientific">Phytophthora lilii</name>
    <dbReference type="NCBI Taxonomy" id="2077276"/>
    <lineage>
        <taxon>Eukaryota</taxon>
        <taxon>Sar</taxon>
        <taxon>Stramenopiles</taxon>
        <taxon>Oomycota</taxon>
        <taxon>Peronosporomycetes</taxon>
        <taxon>Peronosporales</taxon>
        <taxon>Peronosporaceae</taxon>
        <taxon>Phytophthora</taxon>
    </lineage>
</organism>
<name>A0A9W6TB97_9STRA</name>
<accession>A0A9W6TB97</accession>
<keyword evidence="2" id="KW-1185">Reference proteome</keyword>
<dbReference type="GO" id="GO:0005654">
    <property type="term" value="C:nucleoplasm"/>
    <property type="evidence" value="ECO:0007669"/>
    <property type="project" value="TreeGrafter"/>
</dbReference>
<comment type="caution">
    <text evidence="1">The sequence shown here is derived from an EMBL/GenBank/DDBJ whole genome shotgun (WGS) entry which is preliminary data.</text>
</comment>
<evidence type="ECO:0000313" key="2">
    <source>
        <dbReference type="Proteomes" id="UP001165083"/>
    </source>
</evidence>
<reference evidence="1" key="1">
    <citation type="submission" date="2023-04" db="EMBL/GenBank/DDBJ databases">
        <title>Phytophthora lilii NBRC 32176.</title>
        <authorList>
            <person name="Ichikawa N."/>
            <person name="Sato H."/>
            <person name="Tonouchi N."/>
        </authorList>
    </citation>
    <scope>NUCLEOTIDE SEQUENCE</scope>
    <source>
        <strain evidence="1">NBRC 32176</strain>
    </source>
</reference>
<dbReference type="Proteomes" id="UP001165083">
    <property type="component" value="Unassembled WGS sequence"/>
</dbReference>